<accession>A0AC34QWI0</accession>
<sequence length="69" mass="7880">MAPIVARNALSKDGVRLLNDARYTANNSLYYVAEIIFHVSSNRFTVIARDNGGYCYYDAMNKKQNKMEL</sequence>
<name>A0AC34QWI0_9BILA</name>
<organism evidence="1 2">
    <name type="scientific">Panagrolaimus sp. JU765</name>
    <dbReference type="NCBI Taxonomy" id="591449"/>
    <lineage>
        <taxon>Eukaryota</taxon>
        <taxon>Metazoa</taxon>
        <taxon>Ecdysozoa</taxon>
        <taxon>Nematoda</taxon>
        <taxon>Chromadorea</taxon>
        <taxon>Rhabditida</taxon>
        <taxon>Tylenchina</taxon>
        <taxon>Panagrolaimomorpha</taxon>
        <taxon>Panagrolaimoidea</taxon>
        <taxon>Panagrolaimidae</taxon>
        <taxon>Panagrolaimus</taxon>
    </lineage>
</organism>
<proteinExistence type="predicted"/>
<evidence type="ECO:0000313" key="1">
    <source>
        <dbReference type="Proteomes" id="UP000887576"/>
    </source>
</evidence>
<evidence type="ECO:0000313" key="2">
    <source>
        <dbReference type="WBParaSite" id="JU765_v2.g19939.t1"/>
    </source>
</evidence>
<dbReference type="WBParaSite" id="JU765_v2.g19939.t1">
    <property type="protein sequence ID" value="JU765_v2.g19939.t1"/>
    <property type="gene ID" value="JU765_v2.g19939"/>
</dbReference>
<dbReference type="Proteomes" id="UP000887576">
    <property type="component" value="Unplaced"/>
</dbReference>
<protein>
    <submittedName>
        <fullName evidence="2">Uncharacterized protein</fullName>
    </submittedName>
</protein>
<reference evidence="2" key="1">
    <citation type="submission" date="2022-11" db="UniProtKB">
        <authorList>
            <consortium name="WormBaseParasite"/>
        </authorList>
    </citation>
    <scope>IDENTIFICATION</scope>
</reference>